<sequence>MLAYVGAIHVPIAVPYVGHRSVERGRSSITQRLLSPSRNVELTNPGYVPTLARVDNRAGQVTGFRPFYLRPLVSAQRRFEFSSSSQGHSSA</sequence>
<evidence type="ECO:0000313" key="1">
    <source>
        <dbReference type="EMBL" id="KAK3769657.1"/>
    </source>
</evidence>
<keyword evidence="2" id="KW-1185">Reference proteome</keyword>
<reference evidence="1" key="1">
    <citation type="journal article" date="2023" name="G3 (Bethesda)">
        <title>A reference genome for the long-term kleptoplast-retaining sea slug Elysia crispata morphotype clarki.</title>
        <authorList>
            <person name="Eastman K.E."/>
            <person name="Pendleton A.L."/>
            <person name="Shaikh M.A."/>
            <person name="Suttiyut T."/>
            <person name="Ogas R."/>
            <person name="Tomko P."/>
            <person name="Gavelis G."/>
            <person name="Widhalm J.R."/>
            <person name="Wisecaver J.H."/>
        </authorList>
    </citation>
    <scope>NUCLEOTIDE SEQUENCE</scope>
    <source>
        <strain evidence="1">ECLA1</strain>
    </source>
</reference>
<accession>A0AAE0ZHW4</accession>
<evidence type="ECO:0000313" key="2">
    <source>
        <dbReference type="Proteomes" id="UP001283361"/>
    </source>
</evidence>
<dbReference type="Proteomes" id="UP001283361">
    <property type="component" value="Unassembled WGS sequence"/>
</dbReference>
<proteinExistence type="predicted"/>
<protein>
    <submittedName>
        <fullName evidence="1">Uncharacterized protein</fullName>
    </submittedName>
</protein>
<dbReference type="AlphaFoldDB" id="A0AAE0ZHW4"/>
<gene>
    <name evidence="1" type="ORF">RRG08_004909</name>
</gene>
<name>A0AAE0ZHW4_9GAST</name>
<comment type="caution">
    <text evidence="1">The sequence shown here is derived from an EMBL/GenBank/DDBJ whole genome shotgun (WGS) entry which is preliminary data.</text>
</comment>
<dbReference type="EMBL" id="JAWDGP010003892">
    <property type="protein sequence ID" value="KAK3769657.1"/>
    <property type="molecule type" value="Genomic_DNA"/>
</dbReference>
<organism evidence="1 2">
    <name type="scientific">Elysia crispata</name>
    <name type="common">lettuce slug</name>
    <dbReference type="NCBI Taxonomy" id="231223"/>
    <lineage>
        <taxon>Eukaryota</taxon>
        <taxon>Metazoa</taxon>
        <taxon>Spiralia</taxon>
        <taxon>Lophotrochozoa</taxon>
        <taxon>Mollusca</taxon>
        <taxon>Gastropoda</taxon>
        <taxon>Heterobranchia</taxon>
        <taxon>Euthyneura</taxon>
        <taxon>Panpulmonata</taxon>
        <taxon>Sacoglossa</taxon>
        <taxon>Placobranchoidea</taxon>
        <taxon>Plakobranchidae</taxon>
        <taxon>Elysia</taxon>
    </lineage>
</organism>